<accession>A0A923E6V1</accession>
<reference evidence="1 2" key="1">
    <citation type="submission" date="2020-04" db="EMBL/GenBank/DDBJ databases">
        <title>Genomic insights into acetone-butanol-ethanol (ABE) fermentation by sequencing solventogenic clostridia strains.</title>
        <authorList>
            <person name="Brown S."/>
        </authorList>
    </citation>
    <scope>NUCLEOTIDE SEQUENCE [LARGE SCALE GENOMIC DNA]</scope>
    <source>
        <strain evidence="1 2">DJ011</strain>
    </source>
</reference>
<protein>
    <submittedName>
        <fullName evidence="1">YdhR family protein</fullName>
    </submittedName>
</protein>
<gene>
    <name evidence="1" type="ORF">HGG79_00165</name>
</gene>
<evidence type="ECO:0000313" key="1">
    <source>
        <dbReference type="EMBL" id="MBC2396201.1"/>
    </source>
</evidence>
<comment type="caution">
    <text evidence="1">The sequence shown here is derived from an EMBL/GenBank/DDBJ whole genome shotgun (WGS) entry which is preliminary data.</text>
</comment>
<dbReference type="EMBL" id="JAAZWO010000001">
    <property type="protein sequence ID" value="MBC2396201.1"/>
    <property type="molecule type" value="Genomic_DNA"/>
</dbReference>
<dbReference type="AlphaFoldDB" id="A0A923E6V1"/>
<dbReference type="SUPFAM" id="SSF54909">
    <property type="entry name" value="Dimeric alpha+beta barrel"/>
    <property type="match status" value="1"/>
</dbReference>
<evidence type="ECO:0000313" key="2">
    <source>
        <dbReference type="Proteomes" id="UP000563151"/>
    </source>
</evidence>
<name>A0A923E6V1_CLOTT</name>
<dbReference type="RefSeq" id="WP_035151375.1">
    <property type="nucleotide sequence ID" value="NZ_JAAZWO010000001.1"/>
</dbReference>
<organism evidence="1 2">
    <name type="scientific">Clostridium tetanomorphum</name>
    <dbReference type="NCBI Taxonomy" id="1553"/>
    <lineage>
        <taxon>Bacteria</taxon>
        <taxon>Bacillati</taxon>
        <taxon>Bacillota</taxon>
        <taxon>Clostridia</taxon>
        <taxon>Eubacteriales</taxon>
        <taxon>Clostridiaceae</taxon>
        <taxon>Clostridium</taxon>
    </lineage>
</organism>
<proteinExistence type="predicted"/>
<dbReference type="InterPro" id="IPR011008">
    <property type="entry name" value="Dimeric_a/b-barrel"/>
</dbReference>
<sequence>MLYTNPIYGFIRNLLLFITGRVNYSKEDIGKNITMEDGKVYTVFRRVIIKHFFNKNRKPEGLFIIRFKPDGVTIEENIRFSRKAMMVFQGFKGFRTKYWTVDYNTGECQGIYEWDSYKDAVRYSKSIAVKVMTNRSENGSVSFKVLENTEANRNFKIRDKNSF</sequence>
<dbReference type="Proteomes" id="UP000563151">
    <property type="component" value="Unassembled WGS sequence"/>
</dbReference>
<dbReference type="Gene3D" id="3.30.70.100">
    <property type="match status" value="1"/>
</dbReference>
<keyword evidence="2" id="KW-1185">Reference proteome</keyword>